<keyword evidence="9" id="KW-1185">Reference proteome</keyword>
<protein>
    <recommendedName>
        <fullName evidence="4">omega-amidase</fullName>
        <ecNumber evidence="4">3.5.1.3</ecNumber>
    </recommendedName>
    <alternativeName>
        <fullName evidence="5">Nitrilase homolog 2</fullName>
    </alternativeName>
</protein>
<keyword evidence="2" id="KW-0378">Hydrolase</keyword>
<dbReference type="InterPro" id="IPR036526">
    <property type="entry name" value="C-N_Hydrolase_sf"/>
</dbReference>
<feature type="domain" description="CN hydrolase" evidence="7">
    <location>
        <begin position="10"/>
        <end position="254"/>
    </location>
</feature>
<dbReference type="Pfam" id="PF00795">
    <property type="entry name" value="CN_hydrolase"/>
    <property type="match status" value="1"/>
</dbReference>
<dbReference type="GO" id="GO:0006107">
    <property type="term" value="P:oxaloacetate metabolic process"/>
    <property type="evidence" value="ECO:0007669"/>
    <property type="project" value="TreeGrafter"/>
</dbReference>
<evidence type="ECO:0000256" key="6">
    <source>
        <dbReference type="ARBA" id="ARBA00048745"/>
    </source>
</evidence>
<dbReference type="PANTHER" id="PTHR23088:SF30">
    <property type="entry name" value="OMEGA-AMIDASE NIT2"/>
    <property type="match status" value="1"/>
</dbReference>
<dbReference type="InterPro" id="IPR045254">
    <property type="entry name" value="Nit1/2_C-N_Hydrolase"/>
</dbReference>
<comment type="catalytic activity">
    <reaction evidence="3">
        <text>2-oxoglutaramate + H2O = 2-oxoglutarate + NH4(+)</text>
        <dbReference type="Rhea" id="RHEA:32963"/>
        <dbReference type="ChEBI" id="CHEBI:15377"/>
        <dbReference type="ChEBI" id="CHEBI:16769"/>
        <dbReference type="ChEBI" id="CHEBI:16810"/>
        <dbReference type="ChEBI" id="CHEBI:28938"/>
        <dbReference type="EC" id="3.5.1.3"/>
    </reaction>
    <physiologicalReaction direction="left-to-right" evidence="3">
        <dbReference type="Rhea" id="RHEA:32964"/>
    </physiologicalReaction>
</comment>
<proteinExistence type="inferred from homology"/>
<dbReference type="Gene3D" id="3.60.110.10">
    <property type="entry name" value="Carbon-nitrogen hydrolase"/>
    <property type="match status" value="1"/>
</dbReference>
<evidence type="ECO:0000256" key="3">
    <source>
        <dbReference type="ARBA" id="ARBA00036637"/>
    </source>
</evidence>
<evidence type="ECO:0000256" key="5">
    <source>
        <dbReference type="ARBA" id="ARBA00041576"/>
    </source>
</evidence>
<dbReference type="EC" id="3.5.1.3" evidence="4"/>
<gene>
    <name evidence="8" type="ORF">NP493_418g01018</name>
</gene>
<name>A0AAD9L0V4_RIDPI</name>
<evidence type="ECO:0000256" key="1">
    <source>
        <dbReference type="ARBA" id="ARBA00010613"/>
    </source>
</evidence>
<comment type="similarity">
    <text evidence="1">Belongs to the carbon-nitrogen hydrolase superfamily. NIT1/NIT2 family.</text>
</comment>
<sequence length="283" mass="31258">MEASELHTGFRLAMVQMAVGAVKKANLQRATSLVAEATKNGAKMVILPECCNSPFGNEYFADYAESIPGESTEAYAQAAKDNNIFLVAGSIPERKDGKLYNTTTVFNPEGSLIAKFSKMHLFDVDIPGGITFQESKTISPGDDLVTFDTPYCKVGLGICFDIRFPEFSKLLLDRGCELLVFPSAFNMTTGPAHWELLTRARAVDNQMYVAMVSPARDETASYVAWGYSTLADPWGKIIGKAGHEEAIVYGDIDLDYVKKIRSQMPLMKQRRSDIYKVMDLSNN</sequence>
<comment type="caution">
    <text evidence="8">The sequence shown here is derived from an EMBL/GenBank/DDBJ whole genome shotgun (WGS) entry which is preliminary data.</text>
</comment>
<dbReference type="PANTHER" id="PTHR23088">
    <property type="entry name" value="NITRILASE-RELATED"/>
    <property type="match status" value="1"/>
</dbReference>
<evidence type="ECO:0000313" key="9">
    <source>
        <dbReference type="Proteomes" id="UP001209878"/>
    </source>
</evidence>
<accession>A0AAD9L0V4</accession>
<dbReference type="EMBL" id="JAODUO010000417">
    <property type="protein sequence ID" value="KAK2180989.1"/>
    <property type="molecule type" value="Genomic_DNA"/>
</dbReference>
<organism evidence="8 9">
    <name type="scientific">Ridgeia piscesae</name>
    <name type="common">Tubeworm</name>
    <dbReference type="NCBI Taxonomy" id="27915"/>
    <lineage>
        <taxon>Eukaryota</taxon>
        <taxon>Metazoa</taxon>
        <taxon>Spiralia</taxon>
        <taxon>Lophotrochozoa</taxon>
        <taxon>Annelida</taxon>
        <taxon>Polychaeta</taxon>
        <taxon>Sedentaria</taxon>
        <taxon>Canalipalpata</taxon>
        <taxon>Sabellida</taxon>
        <taxon>Siboglinidae</taxon>
        <taxon>Ridgeia</taxon>
    </lineage>
</organism>
<dbReference type="FunFam" id="3.60.110.10:FF:000002">
    <property type="entry name" value="Nitrilase family member 2"/>
    <property type="match status" value="1"/>
</dbReference>
<evidence type="ECO:0000313" key="8">
    <source>
        <dbReference type="EMBL" id="KAK2180989.1"/>
    </source>
</evidence>
<dbReference type="SUPFAM" id="SSF56317">
    <property type="entry name" value="Carbon-nitrogen hydrolase"/>
    <property type="match status" value="1"/>
</dbReference>
<dbReference type="GO" id="GO:0006541">
    <property type="term" value="P:glutamine metabolic process"/>
    <property type="evidence" value="ECO:0007669"/>
    <property type="project" value="TreeGrafter"/>
</dbReference>
<dbReference type="Proteomes" id="UP001209878">
    <property type="component" value="Unassembled WGS sequence"/>
</dbReference>
<dbReference type="AlphaFoldDB" id="A0AAD9L0V4"/>
<comment type="catalytic activity">
    <reaction evidence="6">
        <text>2-oxosuccinamate + H2O = oxaloacetate + NH4(+)</text>
        <dbReference type="Rhea" id="RHEA:59412"/>
        <dbReference type="ChEBI" id="CHEBI:15377"/>
        <dbReference type="ChEBI" id="CHEBI:16452"/>
        <dbReference type="ChEBI" id="CHEBI:28938"/>
        <dbReference type="ChEBI" id="CHEBI:57735"/>
        <dbReference type="EC" id="3.5.1.3"/>
    </reaction>
    <physiologicalReaction direction="left-to-right" evidence="6">
        <dbReference type="Rhea" id="RHEA:59413"/>
    </physiologicalReaction>
</comment>
<dbReference type="GO" id="GO:0050152">
    <property type="term" value="F:omega-amidase activity"/>
    <property type="evidence" value="ECO:0007669"/>
    <property type="project" value="UniProtKB-EC"/>
</dbReference>
<dbReference type="InterPro" id="IPR003010">
    <property type="entry name" value="C-N_Hydrolase"/>
</dbReference>
<dbReference type="GO" id="GO:0005739">
    <property type="term" value="C:mitochondrion"/>
    <property type="evidence" value="ECO:0007669"/>
    <property type="project" value="TreeGrafter"/>
</dbReference>
<evidence type="ECO:0000256" key="4">
    <source>
        <dbReference type="ARBA" id="ARBA00039118"/>
    </source>
</evidence>
<reference evidence="8" key="1">
    <citation type="journal article" date="2023" name="Mol. Biol. Evol.">
        <title>Third-Generation Sequencing Reveals the Adaptive Role of the Epigenome in Three Deep-Sea Polychaetes.</title>
        <authorList>
            <person name="Perez M."/>
            <person name="Aroh O."/>
            <person name="Sun Y."/>
            <person name="Lan Y."/>
            <person name="Juniper S.K."/>
            <person name="Young C.R."/>
            <person name="Angers B."/>
            <person name="Qian P.Y."/>
        </authorList>
    </citation>
    <scope>NUCLEOTIDE SEQUENCE</scope>
    <source>
        <strain evidence="8">R07B-5</strain>
    </source>
</reference>
<dbReference type="GO" id="GO:0006528">
    <property type="term" value="P:asparagine metabolic process"/>
    <property type="evidence" value="ECO:0007669"/>
    <property type="project" value="TreeGrafter"/>
</dbReference>
<dbReference type="PROSITE" id="PS50263">
    <property type="entry name" value="CN_HYDROLASE"/>
    <property type="match status" value="1"/>
</dbReference>
<dbReference type="CDD" id="cd07572">
    <property type="entry name" value="nit"/>
    <property type="match status" value="1"/>
</dbReference>
<evidence type="ECO:0000259" key="7">
    <source>
        <dbReference type="PROSITE" id="PS50263"/>
    </source>
</evidence>
<evidence type="ECO:0000256" key="2">
    <source>
        <dbReference type="ARBA" id="ARBA00022801"/>
    </source>
</evidence>